<keyword evidence="1" id="KW-0732">Signal</keyword>
<evidence type="ECO:0000313" key="2">
    <source>
        <dbReference type="EMBL" id="KZA15088.1"/>
    </source>
</evidence>
<dbReference type="EMBL" id="VHGY01000024">
    <property type="protein sequence ID" value="TPU64661.1"/>
    <property type="molecule type" value="Genomic_DNA"/>
</dbReference>
<gene>
    <name evidence="3" type="ORF">FJU42_09125</name>
    <name evidence="2" type="ORF">LV35_02455</name>
</gene>
<dbReference type="Proteomes" id="UP000076296">
    <property type="component" value="Unassembled WGS sequence"/>
</dbReference>
<feature type="signal peptide" evidence="1">
    <location>
        <begin position="1"/>
        <end position="24"/>
    </location>
</feature>
<evidence type="ECO:0000313" key="3">
    <source>
        <dbReference type="EMBL" id="TPU64661.1"/>
    </source>
</evidence>
<dbReference type="Proteomes" id="UP000315888">
    <property type="component" value="Unassembled WGS sequence"/>
</dbReference>
<organism evidence="3 5">
    <name type="scientific">Acinetobacter baumannii</name>
    <dbReference type="NCBI Taxonomy" id="470"/>
    <lineage>
        <taxon>Bacteria</taxon>
        <taxon>Pseudomonadati</taxon>
        <taxon>Pseudomonadota</taxon>
        <taxon>Gammaproteobacteria</taxon>
        <taxon>Moraxellales</taxon>
        <taxon>Moraxellaceae</taxon>
        <taxon>Acinetobacter</taxon>
        <taxon>Acinetobacter calcoaceticus/baumannii complex</taxon>
    </lineage>
</organism>
<protein>
    <submittedName>
        <fullName evidence="3">Uncharacterized protein</fullName>
    </submittedName>
</protein>
<dbReference type="RefSeq" id="WP_000759830.1">
    <property type="nucleotide sequence ID" value="NZ_AP022077.1"/>
</dbReference>
<proteinExistence type="predicted"/>
<sequence>MKKYFTIIMFFISSLILYSQNLFAKDQCKIDQQVKLNIFKKNDYKFYNYICESSEDSYLKGYFGDQEKKIFVGDYSDFAAKESPKLLAVGIYKSTKRKPPILITINSAYYCCTPQIEGKVYQVKLYQISENKILNLKNITNILGSNAEGFEGIAEGKVYYKYKTISEIKKWLDKNY</sequence>
<evidence type="ECO:0000313" key="4">
    <source>
        <dbReference type="Proteomes" id="UP000076296"/>
    </source>
</evidence>
<evidence type="ECO:0000313" key="5">
    <source>
        <dbReference type="Proteomes" id="UP000315888"/>
    </source>
</evidence>
<reference evidence="3 5" key="2">
    <citation type="submission" date="2019-06" db="EMBL/GenBank/DDBJ databases">
        <title>A Diverse Panel of Clinical Acinetobacter baumannii for Research Use.</title>
        <authorList>
            <person name="Mcgann P."/>
            <person name="Snesrud E."/>
            <person name="Galac M.R."/>
        </authorList>
    </citation>
    <scope>NUCLEOTIDE SEQUENCE [LARGE SCALE GENOMIC DNA]</scope>
    <source>
        <strain evidence="3 5">MRSN14237</strain>
    </source>
</reference>
<dbReference type="EMBL" id="LRDT01000032">
    <property type="protein sequence ID" value="KZA15088.1"/>
    <property type="molecule type" value="Genomic_DNA"/>
</dbReference>
<comment type="caution">
    <text evidence="3">The sequence shown here is derived from an EMBL/GenBank/DDBJ whole genome shotgun (WGS) entry which is preliminary data.</text>
</comment>
<feature type="chain" id="PRO_5015042961" evidence="1">
    <location>
        <begin position="25"/>
        <end position="176"/>
    </location>
</feature>
<evidence type="ECO:0000256" key="1">
    <source>
        <dbReference type="SAM" id="SignalP"/>
    </source>
</evidence>
<reference evidence="2 4" key="1">
    <citation type="submission" date="2016-01" db="EMBL/GenBank/DDBJ databases">
        <title>Draft sequences of Acinetobacter baumannii isolates from wounded military personnel.</title>
        <authorList>
            <person name="Arivett B.A."/>
            <person name="Fiester S.E."/>
            <person name="Ream D.C."/>
            <person name="Actis L.A."/>
        </authorList>
    </citation>
    <scope>NUCLEOTIDE SEQUENCE [LARGE SCALE GENOMIC DNA]</scope>
    <source>
        <strain evidence="2 4">AB2828</strain>
    </source>
</reference>
<dbReference type="AlphaFoldDB" id="A0A0M3FC39"/>
<name>A0A0M3FC39_ACIBA</name>
<accession>A0A0M3FC39</accession>